<keyword evidence="1" id="KW-0040">ANK repeat</keyword>
<dbReference type="InterPro" id="IPR040355">
    <property type="entry name" value="FAM220A"/>
</dbReference>
<evidence type="ECO:0000259" key="3">
    <source>
        <dbReference type="Pfam" id="PF15487"/>
    </source>
</evidence>
<feature type="region of interest" description="Disordered" evidence="2">
    <location>
        <begin position="124"/>
        <end position="178"/>
    </location>
</feature>
<dbReference type="PRINTS" id="PR01415">
    <property type="entry name" value="ANKYRIN"/>
</dbReference>
<dbReference type="AlphaFoldDB" id="A0A8S3YNV9"/>
<evidence type="ECO:0000313" key="4">
    <source>
        <dbReference type="EMBL" id="CAG5116971.1"/>
    </source>
</evidence>
<feature type="repeat" description="ANK" evidence="1">
    <location>
        <begin position="517"/>
        <end position="549"/>
    </location>
</feature>
<dbReference type="EMBL" id="CAJHNH020000329">
    <property type="protein sequence ID" value="CAG5116971.1"/>
    <property type="molecule type" value="Genomic_DNA"/>
</dbReference>
<dbReference type="Pfam" id="PF15487">
    <property type="entry name" value="FAM220"/>
    <property type="match status" value="1"/>
</dbReference>
<feature type="compositionally biased region" description="Basic residues" evidence="2">
    <location>
        <begin position="156"/>
        <end position="169"/>
    </location>
</feature>
<proteinExistence type="predicted"/>
<sequence length="571" mass="64228">MSRGVRDLRDLICISRSSYQEDETCSEDDEKVLPEFSRLSFCTEHASSESECSQCFARDARIVSPDSGCIINESSGICCSNTLNLSGEILTDRDMLHHTNSSENMLHHTNSSENMLHHTNSSENMLHHTNSSEKLLSESSANEESLSKASLAGKSKITKSAKKRRKKKGNNSSLISSRHELPQSPILLPVQGLHNSLIEVNQNRTTNLNKPIQVNGLNESEKKINFDDILPYMDATLVSNWLTRSNASIQELSKFFSKGDNFVQFAHFWLSEFQDIQRREIFSMEYEILLEEISLAFAVGKESRKVVRKDISELCEAVFKEFPVKLLAQNGSCVFLDYLDIMSSEKQDRYKKLLSDAHCSTSNRQYAQWLLATRCFALVSVWSAVVNFYRNLVGTTQGMPILDLCSTREIIPHRRMLQAIRLGYTDVINYLITSGHVSPLYCDSHRRSLLFIAVMHNQTEAVRYLLTLDPIVVCINKPSDTGNTALHAASNSGTLAIVDLLCHCESIDLNCKNPQCENATPLHLAVMHGHTKVVECLLRHGADPHLNMGSTTVRDLARDFDHSAILELLDN</sequence>
<protein>
    <recommendedName>
        <fullName evidence="3">SIPAR domain-containing protein</fullName>
    </recommendedName>
</protein>
<dbReference type="InterPro" id="IPR036770">
    <property type="entry name" value="Ankyrin_rpt-contain_sf"/>
</dbReference>
<organism evidence="4 5">
    <name type="scientific">Candidula unifasciata</name>
    <dbReference type="NCBI Taxonomy" id="100452"/>
    <lineage>
        <taxon>Eukaryota</taxon>
        <taxon>Metazoa</taxon>
        <taxon>Spiralia</taxon>
        <taxon>Lophotrochozoa</taxon>
        <taxon>Mollusca</taxon>
        <taxon>Gastropoda</taxon>
        <taxon>Heterobranchia</taxon>
        <taxon>Euthyneura</taxon>
        <taxon>Panpulmonata</taxon>
        <taxon>Eupulmonata</taxon>
        <taxon>Stylommatophora</taxon>
        <taxon>Helicina</taxon>
        <taxon>Helicoidea</taxon>
        <taxon>Geomitridae</taxon>
        <taxon>Candidula</taxon>
    </lineage>
</organism>
<dbReference type="Proteomes" id="UP000678393">
    <property type="component" value="Unassembled WGS sequence"/>
</dbReference>
<dbReference type="SUPFAM" id="SSF48403">
    <property type="entry name" value="Ankyrin repeat"/>
    <property type="match status" value="1"/>
</dbReference>
<gene>
    <name evidence="4" type="ORF">CUNI_LOCUS2529</name>
</gene>
<comment type="caution">
    <text evidence="4">The sequence shown here is derived from an EMBL/GenBank/DDBJ whole genome shotgun (WGS) entry which is preliminary data.</text>
</comment>
<name>A0A8S3YNV9_9EUPU</name>
<dbReference type="Pfam" id="PF12796">
    <property type="entry name" value="Ank_2"/>
    <property type="match status" value="1"/>
</dbReference>
<feature type="compositionally biased region" description="Low complexity" evidence="2">
    <location>
        <begin position="132"/>
        <end position="155"/>
    </location>
</feature>
<evidence type="ECO:0000256" key="1">
    <source>
        <dbReference type="PROSITE-ProRule" id="PRU00023"/>
    </source>
</evidence>
<dbReference type="SMART" id="SM00248">
    <property type="entry name" value="ANK"/>
    <property type="match status" value="3"/>
</dbReference>
<evidence type="ECO:0000256" key="2">
    <source>
        <dbReference type="SAM" id="MobiDB-lite"/>
    </source>
</evidence>
<reference evidence="4" key="1">
    <citation type="submission" date="2021-04" db="EMBL/GenBank/DDBJ databases">
        <authorList>
            <consortium name="Molecular Ecology Group"/>
        </authorList>
    </citation>
    <scope>NUCLEOTIDE SEQUENCE</scope>
</reference>
<dbReference type="PROSITE" id="PS50297">
    <property type="entry name" value="ANK_REP_REGION"/>
    <property type="match status" value="1"/>
</dbReference>
<dbReference type="Gene3D" id="1.25.40.20">
    <property type="entry name" value="Ankyrin repeat-containing domain"/>
    <property type="match status" value="1"/>
</dbReference>
<dbReference type="PANTHER" id="PTHR31980:SF1">
    <property type="entry name" value="PROTEIN FAM220A"/>
    <property type="match status" value="1"/>
</dbReference>
<dbReference type="InterPro" id="IPR029155">
    <property type="entry name" value="SIPAR"/>
</dbReference>
<keyword evidence="5" id="KW-1185">Reference proteome</keyword>
<dbReference type="OrthoDB" id="60433at2759"/>
<dbReference type="InterPro" id="IPR002110">
    <property type="entry name" value="Ankyrin_rpt"/>
</dbReference>
<feature type="domain" description="SIPAR" evidence="3">
    <location>
        <begin position="6"/>
        <end position="379"/>
    </location>
</feature>
<dbReference type="PROSITE" id="PS50088">
    <property type="entry name" value="ANK_REPEAT"/>
    <property type="match status" value="1"/>
</dbReference>
<evidence type="ECO:0000313" key="5">
    <source>
        <dbReference type="Proteomes" id="UP000678393"/>
    </source>
</evidence>
<dbReference type="PANTHER" id="PTHR31980">
    <property type="entry name" value="PROTEIN FAM220A"/>
    <property type="match status" value="1"/>
</dbReference>
<accession>A0A8S3YNV9</accession>